<evidence type="ECO:0000256" key="3">
    <source>
        <dbReference type="ARBA" id="ARBA00022964"/>
    </source>
</evidence>
<dbReference type="InterPro" id="IPR051323">
    <property type="entry name" value="AtsK-like"/>
</dbReference>
<feature type="domain" description="TauD/TfdA-like" evidence="6">
    <location>
        <begin position="23"/>
        <end position="294"/>
    </location>
</feature>
<dbReference type="AlphaFoldDB" id="A0A368Y9S5"/>
<dbReference type="PANTHER" id="PTHR30468">
    <property type="entry name" value="ALPHA-KETOGLUTARATE-DEPENDENT SULFONATE DIOXYGENASE"/>
    <property type="match status" value="1"/>
</dbReference>
<organism evidence="7 8">
    <name type="scientific">Pseudorhodoferax soli</name>
    <dbReference type="NCBI Taxonomy" id="545864"/>
    <lineage>
        <taxon>Bacteria</taxon>
        <taxon>Pseudomonadati</taxon>
        <taxon>Pseudomonadota</taxon>
        <taxon>Betaproteobacteria</taxon>
        <taxon>Burkholderiales</taxon>
        <taxon>Comamonadaceae</taxon>
    </lineage>
</organism>
<name>A0A368Y9S5_9BURK</name>
<dbReference type="PANTHER" id="PTHR30468:SF1">
    <property type="entry name" value="ALPHA-KETOGLUTARATE-DEPENDENT SULFONATE DIOXYGENASE"/>
    <property type="match status" value="1"/>
</dbReference>
<keyword evidence="8" id="KW-1185">Reference proteome</keyword>
<gene>
    <name evidence="7" type="ORF">DES41_101690</name>
</gene>
<dbReference type="EMBL" id="QPJK01000001">
    <property type="protein sequence ID" value="RCW76086.1"/>
    <property type="molecule type" value="Genomic_DNA"/>
</dbReference>
<reference evidence="7 8" key="1">
    <citation type="submission" date="2018-07" db="EMBL/GenBank/DDBJ databases">
        <title>Genomic Encyclopedia of Type Strains, Phase IV (KMG-IV): sequencing the most valuable type-strain genomes for metagenomic binning, comparative biology and taxonomic classification.</title>
        <authorList>
            <person name="Goeker M."/>
        </authorList>
    </citation>
    <scope>NUCLEOTIDE SEQUENCE [LARGE SCALE GENOMIC DNA]</scope>
    <source>
        <strain evidence="7 8">DSM 21634</strain>
    </source>
</reference>
<comment type="similarity">
    <text evidence="1">Belongs to the TfdA dioxygenase family.</text>
</comment>
<dbReference type="RefSeq" id="WP_114465877.1">
    <property type="nucleotide sequence ID" value="NZ_QPJK01000001.1"/>
</dbReference>
<sequence>MPAVLDLPPTRPSAAARWSVQALPGAALGAVTQGIDARQPLAAAQVRAIRQALQRHRIVLLRGQQLDDPQYLRLASYFGAVFQPPADVPVLASDPYGGNTPAIVKVGNVEDGVLGNHELAAHSDHHWTPQPSSGSFLYALQVPAVGGETTWVDEVAAYDALDEATRAEIDGLQLITYNPFLRRLHPLPSGARPLYRTPDIAPLAPFEVHPLVRTHPDSGLRLLYLDAATEVEVVGWDAARGQALVERLRAHLAQPRFAYTHRWQVGDIVYWDNQATLHARTGFASGETRLLKRISLSGSRPF</sequence>
<proteinExistence type="inferred from homology"/>
<dbReference type="Gene3D" id="3.60.130.10">
    <property type="entry name" value="Clavaminate synthase-like"/>
    <property type="match status" value="1"/>
</dbReference>
<evidence type="ECO:0000313" key="7">
    <source>
        <dbReference type="EMBL" id="RCW76086.1"/>
    </source>
</evidence>
<dbReference type="GO" id="GO:0000908">
    <property type="term" value="F:taurine dioxygenase activity"/>
    <property type="evidence" value="ECO:0007669"/>
    <property type="project" value="TreeGrafter"/>
</dbReference>
<dbReference type="OrthoDB" id="581608at2"/>
<keyword evidence="4" id="KW-0560">Oxidoreductase</keyword>
<keyword evidence="2" id="KW-0479">Metal-binding</keyword>
<evidence type="ECO:0000259" key="6">
    <source>
        <dbReference type="Pfam" id="PF02668"/>
    </source>
</evidence>
<keyword evidence="5" id="KW-0408">Iron</keyword>
<evidence type="ECO:0000256" key="5">
    <source>
        <dbReference type="ARBA" id="ARBA00023004"/>
    </source>
</evidence>
<evidence type="ECO:0000313" key="8">
    <source>
        <dbReference type="Proteomes" id="UP000252884"/>
    </source>
</evidence>
<dbReference type="InterPro" id="IPR042098">
    <property type="entry name" value="TauD-like_sf"/>
</dbReference>
<evidence type="ECO:0000256" key="2">
    <source>
        <dbReference type="ARBA" id="ARBA00022723"/>
    </source>
</evidence>
<accession>A0A368Y9S5</accession>
<dbReference type="GO" id="GO:0005737">
    <property type="term" value="C:cytoplasm"/>
    <property type="evidence" value="ECO:0007669"/>
    <property type="project" value="TreeGrafter"/>
</dbReference>
<protein>
    <submittedName>
        <fullName evidence="7">Taurine dioxygenase</fullName>
    </submittedName>
</protein>
<dbReference type="Proteomes" id="UP000252884">
    <property type="component" value="Unassembled WGS sequence"/>
</dbReference>
<dbReference type="SUPFAM" id="SSF51197">
    <property type="entry name" value="Clavaminate synthase-like"/>
    <property type="match status" value="1"/>
</dbReference>
<evidence type="ECO:0000256" key="1">
    <source>
        <dbReference type="ARBA" id="ARBA00005896"/>
    </source>
</evidence>
<evidence type="ECO:0000256" key="4">
    <source>
        <dbReference type="ARBA" id="ARBA00023002"/>
    </source>
</evidence>
<comment type="caution">
    <text evidence="7">The sequence shown here is derived from an EMBL/GenBank/DDBJ whole genome shotgun (WGS) entry which is preliminary data.</text>
</comment>
<dbReference type="Pfam" id="PF02668">
    <property type="entry name" value="TauD"/>
    <property type="match status" value="1"/>
</dbReference>
<dbReference type="GO" id="GO:0006790">
    <property type="term" value="P:sulfur compound metabolic process"/>
    <property type="evidence" value="ECO:0007669"/>
    <property type="project" value="TreeGrafter"/>
</dbReference>
<dbReference type="GO" id="GO:0046872">
    <property type="term" value="F:metal ion binding"/>
    <property type="evidence" value="ECO:0007669"/>
    <property type="project" value="UniProtKB-KW"/>
</dbReference>
<dbReference type="InterPro" id="IPR003819">
    <property type="entry name" value="TauD/TfdA-like"/>
</dbReference>
<keyword evidence="3 7" id="KW-0223">Dioxygenase</keyword>